<accession>A0A7W8E0K6</accession>
<dbReference type="GO" id="GO:0003677">
    <property type="term" value="F:DNA binding"/>
    <property type="evidence" value="ECO:0007669"/>
    <property type="project" value="UniProtKB-KW"/>
</dbReference>
<keyword evidence="2" id="KW-1185">Reference proteome</keyword>
<proteinExistence type="predicted"/>
<sequence length="63" mass="6986">MYTVQSGGGHEYDGDQFESNWLLLGYASLSEDQLRAGIDRLAELLTDNDLLQPRGYRAPLAPS</sequence>
<protein>
    <submittedName>
        <fullName evidence="1">DNA-binding transcriptional MocR family regulator</fullName>
    </submittedName>
</protein>
<dbReference type="AlphaFoldDB" id="A0A7W8E0K6"/>
<reference evidence="1 2" key="1">
    <citation type="submission" date="2020-08" db="EMBL/GenBank/DDBJ databases">
        <title>Genomic Encyclopedia of Type Strains, Phase IV (KMG-IV): sequencing the most valuable type-strain genomes for metagenomic binning, comparative biology and taxonomic classification.</title>
        <authorList>
            <person name="Goeker M."/>
        </authorList>
    </citation>
    <scope>NUCLEOTIDE SEQUENCE [LARGE SCALE GENOMIC DNA]</scope>
    <source>
        <strain evidence="1 2">DSM 12706</strain>
    </source>
</reference>
<comment type="caution">
    <text evidence="1">The sequence shown here is derived from an EMBL/GenBank/DDBJ whole genome shotgun (WGS) entry which is preliminary data.</text>
</comment>
<dbReference type="RefSeq" id="WP_184260472.1">
    <property type="nucleotide sequence ID" value="NZ_JACHIH010000028.1"/>
</dbReference>
<dbReference type="EMBL" id="JACHIH010000028">
    <property type="protein sequence ID" value="MBB5048980.1"/>
    <property type="molecule type" value="Genomic_DNA"/>
</dbReference>
<dbReference type="InterPro" id="IPR015422">
    <property type="entry name" value="PyrdxlP-dep_Trfase_small"/>
</dbReference>
<dbReference type="Gene3D" id="3.90.1150.10">
    <property type="entry name" value="Aspartate Aminotransferase, domain 1"/>
    <property type="match status" value="1"/>
</dbReference>
<keyword evidence="1" id="KW-0238">DNA-binding</keyword>
<name>A0A7W8E0K6_9BRAD</name>
<evidence type="ECO:0000313" key="2">
    <source>
        <dbReference type="Proteomes" id="UP000542353"/>
    </source>
</evidence>
<organism evidence="1 2">
    <name type="scientific">Rhodopseudomonas rhenobacensis</name>
    <dbReference type="NCBI Taxonomy" id="87461"/>
    <lineage>
        <taxon>Bacteria</taxon>
        <taxon>Pseudomonadati</taxon>
        <taxon>Pseudomonadota</taxon>
        <taxon>Alphaproteobacteria</taxon>
        <taxon>Hyphomicrobiales</taxon>
        <taxon>Nitrobacteraceae</taxon>
        <taxon>Rhodopseudomonas</taxon>
    </lineage>
</organism>
<evidence type="ECO:0000313" key="1">
    <source>
        <dbReference type="EMBL" id="MBB5048980.1"/>
    </source>
</evidence>
<dbReference type="Proteomes" id="UP000542353">
    <property type="component" value="Unassembled WGS sequence"/>
</dbReference>
<gene>
    <name evidence="1" type="ORF">HNR60_003751</name>
</gene>